<proteinExistence type="predicted"/>
<gene>
    <name evidence="3" type="ORF">BN2475_930012</name>
</gene>
<sequence length="345" mass="37784">MSFNINLSSRRRVHLAIVGCWPMVVAGYLLFLAAPTVDSEQAKRAYTPTDLRSSEATATSSKEGVVWPDGINAGESLATDDKPSGTASNDTPVQIDASLRATFQKIVNHGNMSQNELDEFRARLQIALENDPEVAKLVTQFYHDMPAEQGMERDILRSILVDSAIGREIVLQEANAIWKGRNESKYAEMYETYFNMPSQTPQEVFSKVLSDLRNDATTDERTAVARLNLIGTLEELSIPDVANLRSEAVQTLNQIADGHDSELIRALAVEKLFRLNSPGEAANIAIGQFSKGAYPDLVRETLNSVSSGDVELTPNLRTALTMAVKRPNASGVEKDLFGKILRSGG</sequence>
<keyword evidence="2" id="KW-0472">Membrane</keyword>
<reference evidence="3 4" key="1">
    <citation type="submission" date="2016-12" db="EMBL/GenBank/DDBJ databases">
        <authorList>
            <person name="Song W.-J."/>
            <person name="Kurnit D.M."/>
        </authorList>
    </citation>
    <scope>NUCLEOTIDE SEQUENCE [LARGE SCALE GENOMIC DNA]</scope>
    <source>
        <strain evidence="3 4">STM7296</strain>
    </source>
</reference>
<evidence type="ECO:0000256" key="2">
    <source>
        <dbReference type="SAM" id="Phobius"/>
    </source>
</evidence>
<keyword evidence="2" id="KW-1133">Transmembrane helix</keyword>
<accession>A0A1N7SL10</accession>
<organism evidence="3 4">
    <name type="scientific">Paraburkholderia ribeironis</name>
    <dbReference type="NCBI Taxonomy" id="1247936"/>
    <lineage>
        <taxon>Bacteria</taxon>
        <taxon>Pseudomonadati</taxon>
        <taxon>Pseudomonadota</taxon>
        <taxon>Betaproteobacteria</taxon>
        <taxon>Burkholderiales</taxon>
        <taxon>Burkholderiaceae</taxon>
        <taxon>Paraburkholderia</taxon>
    </lineage>
</organism>
<feature type="transmembrane region" description="Helical" evidence="2">
    <location>
        <begin position="12"/>
        <end position="34"/>
    </location>
</feature>
<keyword evidence="4" id="KW-1185">Reference proteome</keyword>
<feature type="region of interest" description="Disordered" evidence="1">
    <location>
        <begin position="42"/>
        <end position="90"/>
    </location>
</feature>
<protein>
    <submittedName>
        <fullName evidence="3">Uncharacterized protein</fullName>
    </submittedName>
</protein>
<dbReference type="AlphaFoldDB" id="A0A1N7SL10"/>
<evidence type="ECO:0000256" key="1">
    <source>
        <dbReference type="SAM" id="MobiDB-lite"/>
    </source>
</evidence>
<keyword evidence="2" id="KW-0812">Transmembrane</keyword>
<dbReference type="Proteomes" id="UP000187012">
    <property type="component" value="Unassembled WGS sequence"/>
</dbReference>
<evidence type="ECO:0000313" key="4">
    <source>
        <dbReference type="Proteomes" id="UP000187012"/>
    </source>
</evidence>
<feature type="compositionally biased region" description="Polar residues" evidence="1">
    <location>
        <begin position="50"/>
        <end position="62"/>
    </location>
</feature>
<evidence type="ECO:0000313" key="3">
    <source>
        <dbReference type="EMBL" id="SIT48097.1"/>
    </source>
</evidence>
<dbReference type="EMBL" id="CYGX02000093">
    <property type="protein sequence ID" value="SIT48097.1"/>
    <property type="molecule type" value="Genomic_DNA"/>
</dbReference>
<name>A0A1N7SL10_9BURK</name>